<dbReference type="Gene3D" id="1.20.120.1080">
    <property type="match status" value="1"/>
</dbReference>
<evidence type="ECO:0000256" key="3">
    <source>
        <dbReference type="ARBA" id="ARBA00012552"/>
    </source>
</evidence>
<dbReference type="WBParaSite" id="GPLIN_000602900">
    <property type="protein sequence ID" value="GPLIN_000602900"/>
    <property type="gene ID" value="GPLIN_000602900"/>
</dbReference>
<evidence type="ECO:0000313" key="13">
    <source>
        <dbReference type="WBParaSite" id="GPLIN_000602900"/>
    </source>
</evidence>
<sequence>MLFLEYKIAIQTLECFERRSFAACNRVDVLRVENISKAQAIQRAGRAGREGPGKCYRLYSLEDYNRLADEQEPELQRCRLTTVLLELVELGVEKVSSLVHLLSPPNIDQLRAAVEELLALSAVTLSATGHLKITEEGSQLLAFPVEPAHAKILLAASELGCLEEACTVVSFMSADPVFQFSGHDLFCLNEKQKFGQEDNTGLSGGLNMKFRTNEGDHARMVQIYRAFTSVKRIQEKMKEFCESNNLNQRRMEQVWSIRKQLHEECLKHKLHFSTSANNMELLRRAICRGLFMNLCRYDTSIQCYVLDRDRKVHVRIHPSSCLHNQRPAAFVFTELMHTNEVYARDISLVQTEWVHESGTDALRGDPKLLERVHCLQMVTPQPTRTPLPSTSAVAATVASSFPSPAATQMPPIKSKRKKRRKMLKVFIFELCNFGIRAHTCTMFPHQQPSVSVNQQSVDFVPAAMDPAVMAAQMQAARTQSGDLDTIAKKVRTDRIALEQPWKDPRFFPITPENVMSYFCLRENPFFDPNSDNAMILMRNPNIGPAQLDAILKTTTGIQFVLVEPCSPPLFLVRKQQRSGPDKISPLCHYYVLDGTVYQAPDMHTLLHSRLIGVMDPLRCAFQEAAPRASTVAAAMTDEAENGGGEMAETDEKFETDTAAEGHKRTASRCGDPLAVRATPYQSQRTHALLAALSERFRSGDDDDGSGKGAGSAAVGGTSKMKADSPPMSSASSAPLTGDAQQPPTTTTAFPSPLISVSDFQGLLFASSFQQQHSIEGGVDDPSGGGGGGESAAVE</sequence>
<keyword evidence="5" id="KW-0347">Helicase</keyword>
<reference evidence="13" key="2">
    <citation type="submission" date="2016-06" db="UniProtKB">
        <authorList>
            <consortium name="WormBaseParasite"/>
        </authorList>
    </citation>
    <scope>IDENTIFICATION</scope>
</reference>
<evidence type="ECO:0000313" key="12">
    <source>
        <dbReference type="Proteomes" id="UP000050741"/>
    </source>
</evidence>
<dbReference type="Gene3D" id="3.10.450.580">
    <property type="entry name" value="Mediator complex, subunit Med6"/>
    <property type="match status" value="1"/>
</dbReference>
<dbReference type="AlphaFoldDB" id="A0A183BZI8"/>
<proteinExistence type="inferred from homology"/>
<keyword evidence="4" id="KW-0378">Hydrolase</keyword>
<dbReference type="Pfam" id="PF21010">
    <property type="entry name" value="HA2_C"/>
    <property type="match status" value="1"/>
</dbReference>
<keyword evidence="6" id="KW-0805">Transcription regulation</keyword>
<evidence type="ECO:0000256" key="7">
    <source>
        <dbReference type="ARBA" id="ARBA00023163"/>
    </source>
</evidence>
<feature type="compositionally biased region" description="Basic and acidic residues" evidence="10">
    <location>
        <begin position="649"/>
        <end position="663"/>
    </location>
</feature>
<evidence type="ECO:0000256" key="1">
    <source>
        <dbReference type="ARBA" id="ARBA00004123"/>
    </source>
</evidence>
<comment type="catalytic activity">
    <reaction evidence="9">
        <text>ATP + H2O = ADP + phosphate + H(+)</text>
        <dbReference type="Rhea" id="RHEA:13065"/>
        <dbReference type="ChEBI" id="CHEBI:15377"/>
        <dbReference type="ChEBI" id="CHEBI:15378"/>
        <dbReference type="ChEBI" id="CHEBI:30616"/>
        <dbReference type="ChEBI" id="CHEBI:43474"/>
        <dbReference type="ChEBI" id="CHEBI:456216"/>
        <dbReference type="EC" id="3.6.4.13"/>
    </reaction>
</comment>
<evidence type="ECO:0000256" key="10">
    <source>
        <dbReference type="SAM" id="MobiDB-lite"/>
    </source>
</evidence>
<keyword evidence="12" id="KW-1185">Reference proteome</keyword>
<keyword evidence="5" id="KW-0547">Nucleotide-binding</keyword>
<dbReference type="GO" id="GO:0003724">
    <property type="term" value="F:RNA helicase activity"/>
    <property type="evidence" value="ECO:0007669"/>
    <property type="project" value="UniProtKB-EC"/>
</dbReference>
<reference evidence="12" key="1">
    <citation type="submission" date="2014-05" db="EMBL/GenBank/DDBJ databases">
        <title>The genome and life-stage specific transcriptomes of Globodera pallida elucidate key aspects of plant parasitism by a cyst nematode.</title>
        <authorList>
            <person name="Cotton J.A."/>
            <person name="Lilley C.J."/>
            <person name="Jones L.M."/>
            <person name="Kikuchi T."/>
            <person name="Reid A.J."/>
            <person name="Thorpe P."/>
            <person name="Tsai I.J."/>
            <person name="Beasley H."/>
            <person name="Blok V."/>
            <person name="Cock P.J.A."/>
            <person name="Van den Akker S.E."/>
            <person name="Holroyd N."/>
            <person name="Hunt M."/>
            <person name="Mantelin S."/>
            <person name="Naghra H."/>
            <person name="Pain A."/>
            <person name="Palomares-Rius J.E."/>
            <person name="Zarowiecki M."/>
            <person name="Berriman M."/>
            <person name="Jones J.T."/>
            <person name="Urwin P.E."/>
        </authorList>
    </citation>
    <scope>NUCLEOTIDE SEQUENCE [LARGE SCALE GENOMIC DNA]</scope>
    <source>
        <strain evidence="12">Lindley</strain>
    </source>
</reference>
<dbReference type="InterPro" id="IPR027417">
    <property type="entry name" value="P-loop_NTPase"/>
</dbReference>
<name>A0A183BZI8_GLOPA</name>
<comment type="subcellular location">
    <subcellularLocation>
        <location evidence="1">Nucleus</location>
    </subcellularLocation>
</comment>
<dbReference type="InterPro" id="IPR007018">
    <property type="entry name" value="Mediator_Med6"/>
</dbReference>
<dbReference type="GO" id="GO:0006357">
    <property type="term" value="P:regulation of transcription by RNA polymerase II"/>
    <property type="evidence" value="ECO:0007669"/>
    <property type="project" value="InterPro"/>
</dbReference>
<protein>
    <recommendedName>
        <fullName evidence="3">RNA helicase</fullName>
        <ecNumber evidence="3">3.6.4.13</ecNumber>
    </recommendedName>
</protein>
<dbReference type="Proteomes" id="UP000050741">
    <property type="component" value="Unassembled WGS sequence"/>
</dbReference>
<dbReference type="SMART" id="SM00847">
    <property type="entry name" value="HA2"/>
    <property type="match status" value="1"/>
</dbReference>
<feature type="region of interest" description="Disordered" evidence="10">
    <location>
        <begin position="640"/>
        <end position="670"/>
    </location>
</feature>
<dbReference type="Pfam" id="PF07717">
    <property type="entry name" value="OB_NTP_bind"/>
    <property type="match status" value="1"/>
</dbReference>
<dbReference type="GO" id="GO:0003725">
    <property type="term" value="F:double-stranded RNA binding"/>
    <property type="evidence" value="ECO:0007669"/>
    <property type="project" value="TreeGrafter"/>
</dbReference>
<dbReference type="InterPro" id="IPR038566">
    <property type="entry name" value="Mediator_Med6_sf"/>
</dbReference>
<keyword evidence="5" id="KW-0067">ATP-binding</keyword>
<dbReference type="GO" id="GO:0045943">
    <property type="term" value="P:positive regulation of transcription by RNA polymerase I"/>
    <property type="evidence" value="ECO:0007669"/>
    <property type="project" value="TreeGrafter"/>
</dbReference>
<evidence type="ECO:0000256" key="2">
    <source>
        <dbReference type="ARBA" id="ARBA00007526"/>
    </source>
</evidence>
<feature type="compositionally biased region" description="Gly residues" evidence="10">
    <location>
        <begin position="782"/>
        <end position="794"/>
    </location>
</feature>
<feature type="region of interest" description="Disordered" evidence="10">
    <location>
        <begin position="697"/>
        <end position="752"/>
    </location>
</feature>
<evidence type="ECO:0000259" key="11">
    <source>
        <dbReference type="SMART" id="SM00847"/>
    </source>
</evidence>
<evidence type="ECO:0000256" key="4">
    <source>
        <dbReference type="ARBA" id="ARBA00022801"/>
    </source>
</evidence>
<dbReference type="SUPFAM" id="SSF52540">
    <property type="entry name" value="P-loop containing nucleoside triphosphate hydrolases"/>
    <property type="match status" value="1"/>
</dbReference>
<feature type="compositionally biased region" description="Low complexity" evidence="10">
    <location>
        <begin position="723"/>
        <end position="748"/>
    </location>
</feature>
<evidence type="ECO:0000256" key="6">
    <source>
        <dbReference type="ARBA" id="ARBA00023015"/>
    </source>
</evidence>
<evidence type="ECO:0000256" key="8">
    <source>
        <dbReference type="ARBA" id="ARBA00023242"/>
    </source>
</evidence>
<accession>A0A183BZI8</accession>
<dbReference type="PANTHER" id="PTHR18934:SF118">
    <property type="entry name" value="ATP-DEPENDENT RNA HELICASE DHX33"/>
    <property type="match status" value="1"/>
</dbReference>
<organism evidence="12 13">
    <name type="scientific">Globodera pallida</name>
    <name type="common">Potato cyst nematode worm</name>
    <name type="synonym">Heterodera pallida</name>
    <dbReference type="NCBI Taxonomy" id="36090"/>
    <lineage>
        <taxon>Eukaryota</taxon>
        <taxon>Metazoa</taxon>
        <taxon>Ecdysozoa</taxon>
        <taxon>Nematoda</taxon>
        <taxon>Chromadorea</taxon>
        <taxon>Rhabditida</taxon>
        <taxon>Tylenchina</taxon>
        <taxon>Tylenchomorpha</taxon>
        <taxon>Tylenchoidea</taxon>
        <taxon>Heteroderidae</taxon>
        <taxon>Heteroderinae</taxon>
        <taxon>Globodera</taxon>
    </lineage>
</organism>
<evidence type="ECO:0000256" key="5">
    <source>
        <dbReference type="ARBA" id="ARBA00022806"/>
    </source>
</evidence>
<evidence type="ECO:0000256" key="9">
    <source>
        <dbReference type="ARBA" id="ARBA00047984"/>
    </source>
</evidence>
<comment type="similarity">
    <text evidence="2">Belongs to the Mediator complex subunit 6 family.</text>
</comment>
<dbReference type="GO" id="GO:0016592">
    <property type="term" value="C:mediator complex"/>
    <property type="evidence" value="ECO:0007669"/>
    <property type="project" value="InterPro"/>
</dbReference>
<dbReference type="Pfam" id="PF04934">
    <property type="entry name" value="Med6"/>
    <property type="match status" value="1"/>
</dbReference>
<dbReference type="InterPro" id="IPR011709">
    <property type="entry name" value="DEAD-box_helicase_OB_fold"/>
</dbReference>
<feature type="region of interest" description="Disordered" evidence="10">
    <location>
        <begin position="771"/>
        <end position="794"/>
    </location>
</feature>
<dbReference type="Gene3D" id="3.40.50.300">
    <property type="entry name" value="P-loop containing nucleotide triphosphate hydrolases"/>
    <property type="match status" value="1"/>
</dbReference>
<keyword evidence="7" id="KW-0804">Transcription</keyword>
<dbReference type="GO" id="GO:0003712">
    <property type="term" value="F:transcription coregulator activity"/>
    <property type="evidence" value="ECO:0007669"/>
    <property type="project" value="InterPro"/>
</dbReference>
<feature type="domain" description="Helicase-associated" evidence="11">
    <location>
        <begin position="112"/>
        <end position="221"/>
    </location>
</feature>
<dbReference type="EC" id="3.6.4.13" evidence="3"/>
<dbReference type="InterPro" id="IPR007502">
    <property type="entry name" value="Helicase-assoc_dom"/>
</dbReference>
<keyword evidence="8" id="KW-0539">Nucleus</keyword>
<dbReference type="PANTHER" id="PTHR18934">
    <property type="entry name" value="ATP-DEPENDENT RNA HELICASE"/>
    <property type="match status" value="1"/>
</dbReference>
<dbReference type="GO" id="GO:0005730">
    <property type="term" value="C:nucleolus"/>
    <property type="evidence" value="ECO:0007669"/>
    <property type="project" value="TreeGrafter"/>
</dbReference>
<dbReference type="GO" id="GO:0016787">
    <property type="term" value="F:hydrolase activity"/>
    <property type="evidence" value="ECO:0007669"/>
    <property type="project" value="UniProtKB-KW"/>
</dbReference>